<keyword evidence="3" id="KW-1185">Reference proteome</keyword>
<dbReference type="AlphaFoldDB" id="A0A197JRB3"/>
<feature type="compositionally biased region" description="Basic and acidic residues" evidence="1">
    <location>
        <begin position="762"/>
        <end position="774"/>
    </location>
</feature>
<feature type="compositionally biased region" description="Polar residues" evidence="1">
    <location>
        <begin position="1"/>
        <end position="13"/>
    </location>
</feature>
<feature type="compositionally biased region" description="Polar residues" evidence="1">
    <location>
        <begin position="266"/>
        <end position="280"/>
    </location>
</feature>
<feature type="compositionally biased region" description="Polar residues" evidence="1">
    <location>
        <begin position="937"/>
        <end position="947"/>
    </location>
</feature>
<feature type="region of interest" description="Disordered" evidence="1">
    <location>
        <begin position="370"/>
        <end position="555"/>
    </location>
</feature>
<dbReference type="EMBL" id="KV442062">
    <property type="protein sequence ID" value="OAQ26864.1"/>
    <property type="molecule type" value="Genomic_DNA"/>
</dbReference>
<sequence length="963" mass="107609">MNNNATANKTTSDILRRQNALRMLDTILSSSSPQQQQQQQQQQHQQQQPLTSHPSSSSRRQKQPSPPSSQDTLAAFAPHMADKGYQPDTDDIGSNDDNNSDSHDDLFSASDLSALMIEQDLRRQHAARKLQSHQLKQRQLLMQQHQRIFQDNQQMHSSSTSTSDRTLQTPTTSSHIPGKGHNNNHPEEEDQEDDDEDDEDEEEEEDNTQAAPRHSVNTPKREPQHQYDSVRLARYQESDEDNTTNTPAPLNSDKKPKTRGRPKGTTADTTPSKASSSNNRSPDKPKRQYKKTILRQQAALLAAQIKDENEARNTEATRRVLAQTGVIKHLRTLKHRLEFAQYKIDKGLQEQPLHMVVELFEDSIEEDDYYSDDECTDNQAGDHLTGNPNPSVALLSTPKPQRSSRQSPTVGRTKLSAPPGLAQRDTKAGDILSNVGSWSALGADDSDATDSESESDQGFPETPTKPRGRFAIPRSSADLSTRTPPPRVRPLTGNAVPNQRLPTTATPTPITQSVITPQKEFDASSSDQSDSEGNDESDSLEQHIATLPTPPSTMPITLETLKRQQELQMEEFRRLQEKQLQALMEEQQRALLQAQSQWPLQQKTPSRVTASSLNPTSTPGPKAVVASKHRKATTPKAKENRNPFQEATSDQEQQLRQAQITPISKPLNAKPPLPQGLQHRKPLQASARAMTPDRGPTGSPRLTSAIPSRTVVRVAQDAFVTPQRRPTKSPSPALQRQKTVDLASDTESFHRAKSASPFTPRQLEERERQKERIRENQLREQELIRKQRELEHQQRQQTRRKQLLLQLQYQHLQEQVRLQSSEPGNQKSRPEPSKLAEQPRTADGPSRLLFSPAANSMVTPKKKKPLNPVQKAPSTENILASVRSQQGIRSTIIAASSALTSAKTVLLGNKRVLSTTEDKENAVSSPFSPVARGQSMGGSQNLVANRQLQEKTYKRQRPFSPVD</sequence>
<feature type="region of interest" description="Disordered" evidence="1">
    <location>
        <begin position="687"/>
        <end position="774"/>
    </location>
</feature>
<feature type="region of interest" description="Disordered" evidence="1">
    <location>
        <begin position="915"/>
        <end position="963"/>
    </location>
</feature>
<dbReference type="Proteomes" id="UP000078512">
    <property type="component" value="Unassembled WGS sequence"/>
</dbReference>
<evidence type="ECO:0000313" key="3">
    <source>
        <dbReference type="Proteomes" id="UP000078512"/>
    </source>
</evidence>
<feature type="compositionally biased region" description="Polar residues" evidence="1">
    <location>
        <begin position="151"/>
        <end position="175"/>
    </location>
</feature>
<feature type="region of interest" description="Disordered" evidence="1">
    <location>
        <begin position="151"/>
        <end position="289"/>
    </location>
</feature>
<organism evidence="2 3">
    <name type="scientific">Linnemannia elongata AG-77</name>
    <dbReference type="NCBI Taxonomy" id="1314771"/>
    <lineage>
        <taxon>Eukaryota</taxon>
        <taxon>Fungi</taxon>
        <taxon>Fungi incertae sedis</taxon>
        <taxon>Mucoromycota</taxon>
        <taxon>Mortierellomycotina</taxon>
        <taxon>Mortierellomycetes</taxon>
        <taxon>Mortierellales</taxon>
        <taxon>Mortierellaceae</taxon>
        <taxon>Linnemannia</taxon>
    </lineage>
</organism>
<feature type="compositionally biased region" description="Polar residues" evidence="1">
    <location>
        <begin position="495"/>
        <end position="516"/>
    </location>
</feature>
<feature type="region of interest" description="Disordered" evidence="1">
    <location>
        <begin position="596"/>
        <end position="656"/>
    </location>
</feature>
<evidence type="ECO:0000313" key="2">
    <source>
        <dbReference type="EMBL" id="OAQ26864.1"/>
    </source>
</evidence>
<protein>
    <submittedName>
        <fullName evidence="2">Uncharacterized protein</fullName>
    </submittedName>
</protein>
<feature type="compositionally biased region" description="Acidic residues" evidence="1">
    <location>
        <begin position="187"/>
        <end position="207"/>
    </location>
</feature>
<feature type="compositionally biased region" description="Polar residues" evidence="1">
    <location>
        <begin position="642"/>
        <end position="656"/>
    </location>
</feature>
<feature type="compositionally biased region" description="Low complexity" evidence="1">
    <location>
        <begin position="29"/>
        <end position="58"/>
    </location>
</feature>
<feature type="region of interest" description="Disordered" evidence="1">
    <location>
        <begin position="1"/>
        <end position="106"/>
    </location>
</feature>
<name>A0A197JRB3_9FUNG</name>
<accession>A0A197JRB3</accession>
<feature type="compositionally biased region" description="Polar residues" evidence="1">
    <location>
        <begin position="398"/>
        <end position="410"/>
    </location>
</feature>
<feature type="compositionally biased region" description="Polar residues" evidence="1">
    <location>
        <begin position="728"/>
        <end position="737"/>
    </location>
</feature>
<feature type="compositionally biased region" description="Polar residues" evidence="1">
    <location>
        <begin position="596"/>
        <end position="619"/>
    </location>
</feature>
<feature type="compositionally biased region" description="Polar residues" evidence="1">
    <location>
        <begin position="818"/>
        <end position="827"/>
    </location>
</feature>
<feature type="compositionally biased region" description="Acidic residues" evidence="1">
    <location>
        <begin position="444"/>
        <end position="455"/>
    </location>
</feature>
<proteinExistence type="predicted"/>
<gene>
    <name evidence="2" type="ORF">K457DRAFT_669541</name>
</gene>
<feature type="region of interest" description="Disordered" evidence="1">
    <location>
        <begin position="816"/>
        <end position="873"/>
    </location>
</feature>
<feature type="compositionally biased region" description="Acidic residues" evidence="1">
    <location>
        <begin position="529"/>
        <end position="539"/>
    </location>
</feature>
<dbReference type="OrthoDB" id="2449941at2759"/>
<evidence type="ECO:0000256" key="1">
    <source>
        <dbReference type="SAM" id="MobiDB-lite"/>
    </source>
</evidence>
<reference evidence="2 3" key="1">
    <citation type="submission" date="2016-05" db="EMBL/GenBank/DDBJ databases">
        <title>Genome sequencing reveals origins of a unique bacterial endosymbiosis in the earliest lineages of terrestrial Fungi.</title>
        <authorList>
            <consortium name="DOE Joint Genome Institute"/>
            <person name="Uehling J."/>
            <person name="Gryganskyi A."/>
            <person name="Hameed K."/>
            <person name="Tschaplinski T."/>
            <person name="Misztal P."/>
            <person name="Wu S."/>
            <person name="Desiro A."/>
            <person name="Vande Pol N."/>
            <person name="Du Z.-Y."/>
            <person name="Zienkiewicz A."/>
            <person name="Zienkiewicz K."/>
            <person name="Morin E."/>
            <person name="Tisserant E."/>
            <person name="Splivallo R."/>
            <person name="Hainaut M."/>
            <person name="Henrissat B."/>
            <person name="Ohm R."/>
            <person name="Kuo A."/>
            <person name="Yan J."/>
            <person name="Lipzen A."/>
            <person name="Nolan M."/>
            <person name="Labutti K."/>
            <person name="Barry K."/>
            <person name="Goldstein A."/>
            <person name="Labbe J."/>
            <person name="Schadt C."/>
            <person name="Tuskan G."/>
            <person name="Grigoriev I."/>
            <person name="Martin F."/>
            <person name="Vilgalys R."/>
            <person name="Bonito G."/>
        </authorList>
    </citation>
    <scope>NUCLEOTIDE SEQUENCE [LARGE SCALE GENOMIC DNA]</scope>
    <source>
        <strain evidence="2 3">AG-77</strain>
    </source>
</reference>